<keyword evidence="2" id="KW-1185">Reference proteome</keyword>
<dbReference type="EMBL" id="MU266359">
    <property type="protein sequence ID" value="KAH7927908.1"/>
    <property type="molecule type" value="Genomic_DNA"/>
</dbReference>
<evidence type="ECO:0000313" key="2">
    <source>
        <dbReference type="Proteomes" id="UP000790709"/>
    </source>
</evidence>
<name>A0ACB8BTH3_9AGAM</name>
<evidence type="ECO:0000313" key="1">
    <source>
        <dbReference type="EMBL" id="KAH7927908.1"/>
    </source>
</evidence>
<dbReference type="Proteomes" id="UP000790709">
    <property type="component" value="Unassembled WGS sequence"/>
</dbReference>
<comment type="caution">
    <text evidence="1">The sequence shown here is derived from an EMBL/GenBank/DDBJ whole genome shotgun (WGS) entry which is preliminary data.</text>
</comment>
<protein>
    <submittedName>
        <fullName evidence="1">Uncharacterized protein</fullName>
    </submittedName>
</protein>
<accession>A0ACB8BTH3</accession>
<sequence length="131" mass="14348">MSARRTNRASDVDDLTYNPQGDTATDNAAYNPDSDEGIPVGARGADNQPTNVDAAREDREAERSEVTGKVSKGEVQELVGSTTKDERSRTGTRGKKNDPYKQERQMDRDFEQSGIEPAEQDIEISAATGRK</sequence>
<proteinExistence type="predicted"/>
<reference evidence="1" key="1">
    <citation type="journal article" date="2021" name="New Phytol.">
        <title>Evolutionary innovations through gain and loss of genes in the ectomycorrhizal Boletales.</title>
        <authorList>
            <person name="Wu G."/>
            <person name="Miyauchi S."/>
            <person name="Morin E."/>
            <person name="Kuo A."/>
            <person name="Drula E."/>
            <person name="Varga T."/>
            <person name="Kohler A."/>
            <person name="Feng B."/>
            <person name="Cao Y."/>
            <person name="Lipzen A."/>
            <person name="Daum C."/>
            <person name="Hundley H."/>
            <person name="Pangilinan J."/>
            <person name="Johnson J."/>
            <person name="Barry K."/>
            <person name="LaButti K."/>
            <person name="Ng V."/>
            <person name="Ahrendt S."/>
            <person name="Min B."/>
            <person name="Choi I.G."/>
            <person name="Park H."/>
            <person name="Plett J.M."/>
            <person name="Magnuson J."/>
            <person name="Spatafora J.W."/>
            <person name="Nagy L.G."/>
            <person name="Henrissat B."/>
            <person name="Grigoriev I.V."/>
            <person name="Yang Z.L."/>
            <person name="Xu J."/>
            <person name="Martin F.M."/>
        </authorList>
    </citation>
    <scope>NUCLEOTIDE SEQUENCE</scope>
    <source>
        <strain evidence="1">KUC20120723A-06</strain>
    </source>
</reference>
<organism evidence="1 2">
    <name type="scientific">Leucogyrophana mollusca</name>
    <dbReference type="NCBI Taxonomy" id="85980"/>
    <lineage>
        <taxon>Eukaryota</taxon>
        <taxon>Fungi</taxon>
        <taxon>Dikarya</taxon>
        <taxon>Basidiomycota</taxon>
        <taxon>Agaricomycotina</taxon>
        <taxon>Agaricomycetes</taxon>
        <taxon>Agaricomycetidae</taxon>
        <taxon>Boletales</taxon>
        <taxon>Boletales incertae sedis</taxon>
        <taxon>Leucogyrophana</taxon>
    </lineage>
</organism>
<gene>
    <name evidence="1" type="ORF">BV22DRAFT_1103356</name>
</gene>